<gene>
    <name evidence="4" type="ORF">J8A68_001341</name>
</gene>
<dbReference type="EMBL" id="JAGSYN010000051">
    <property type="protein sequence ID" value="KAG7665285.1"/>
    <property type="molecule type" value="Genomic_DNA"/>
</dbReference>
<keyword evidence="2" id="KW-1133">Transmembrane helix</keyword>
<keyword evidence="3" id="KW-0732">Signal</keyword>
<feature type="compositionally biased region" description="Basic and acidic residues" evidence="1">
    <location>
        <begin position="101"/>
        <end position="120"/>
    </location>
</feature>
<evidence type="ECO:0008006" key="6">
    <source>
        <dbReference type="Google" id="ProtNLM"/>
    </source>
</evidence>
<evidence type="ECO:0000313" key="5">
    <source>
        <dbReference type="Proteomes" id="UP000694255"/>
    </source>
</evidence>
<keyword evidence="5" id="KW-1185">Reference proteome</keyword>
<feature type="region of interest" description="Disordered" evidence="1">
    <location>
        <begin position="95"/>
        <end position="147"/>
    </location>
</feature>
<feature type="transmembrane region" description="Helical" evidence="2">
    <location>
        <begin position="299"/>
        <end position="317"/>
    </location>
</feature>
<keyword evidence="2" id="KW-0812">Transmembrane</keyword>
<comment type="caution">
    <text evidence="4">The sequence shown here is derived from an EMBL/GenBank/DDBJ whole genome shotgun (WGS) entry which is preliminary data.</text>
</comment>
<accession>A0A8J5V062</accession>
<protein>
    <recommendedName>
        <fullName evidence="6">GPI-anchored protein 46</fullName>
    </recommendedName>
</protein>
<name>A0A8J5V062_9ASCO</name>
<evidence type="ECO:0000313" key="4">
    <source>
        <dbReference type="EMBL" id="KAG7665285.1"/>
    </source>
</evidence>
<reference evidence="4 5" key="1">
    <citation type="journal article" date="2021" name="DNA Res.">
        <title>Genome analysis of Candida subhashii reveals its hybrid nature and dual mitochondrial genome conformations.</title>
        <authorList>
            <person name="Mixao V."/>
            <person name="Hegedusova E."/>
            <person name="Saus E."/>
            <person name="Pryszcz L.P."/>
            <person name="Cillingova A."/>
            <person name="Nosek J."/>
            <person name="Gabaldon T."/>
        </authorList>
    </citation>
    <scope>NUCLEOTIDE SEQUENCE [LARGE SCALE GENOMIC DNA]</scope>
    <source>
        <strain evidence="4 5">CBS 10753</strain>
    </source>
</reference>
<sequence>MNLSFLSLHLFVLLFLSAIPSNSFDLVLNDKEIENPIQYVKSSFKHYVPTPELQETLEIPVNAHQQSIRESFIPARPAKDKKRVRLMKHFRNEIKPMSIKQGEKGTPEEKEDERFDKSDHSEEETDNEESSTDSSLPPTSSDSPKVHSKKSWIKEFLLFQQSHQKVNALNIEEKAEHPKLRTTIKSYEDTASDPNDLKRWIQLIAQDEPQVTNNGITKKYSNRNANINNNNNEIEIDIEEFIKYLVNEQGFNPKDLQFLKMKNLDYGLGEIEQELNKLKDAKRSPKVIKIGGEEENKAWSIPIPCSYFAIFIIIVVFG</sequence>
<feature type="signal peptide" evidence="3">
    <location>
        <begin position="1"/>
        <end position="23"/>
    </location>
</feature>
<feature type="compositionally biased region" description="Low complexity" evidence="1">
    <location>
        <begin position="132"/>
        <end position="143"/>
    </location>
</feature>
<feature type="compositionally biased region" description="Acidic residues" evidence="1">
    <location>
        <begin position="121"/>
        <end position="131"/>
    </location>
</feature>
<dbReference type="AlphaFoldDB" id="A0A8J5V062"/>
<dbReference type="RefSeq" id="XP_049265517.1">
    <property type="nucleotide sequence ID" value="XM_049404985.1"/>
</dbReference>
<evidence type="ECO:0000256" key="2">
    <source>
        <dbReference type="SAM" id="Phobius"/>
    </source>
</evidence>
<evidence type="ECO:0000256" key="3">
    <source>
        <dbReference type="SAM" id="SignalP"/>
    </source>
</evidence>
<keyword evidence="2" id="KW-0472">Membrane</keyword>
<evidence type="ECO:0000256" key="1">
    <source>
        <dbReference type="SAM" id="MobiDB-lite"/>
    </source>
</evidence>
<proteinExistence type="predicted"/>
<organism evidence="4 5">
    <name type="scientific">[Candida] subhashii</name>
    <dbReference type="NCBI Taxonomy" id="561895"/>
    <lineage>
        <taxon>Eukaryota</taxon>
        <taxon>Fungi</taxon>
        <taxon>Dikarya</taxon>
        <taxon>Ascomycota</taxon>
        <taxon>Saccharomycotina</taxon>
        <taxon>Pichiomycetes</taxon>
        <taxon>Debaryomycetaceae</taxon>
        <taxon>Spathaspora</taxon>
    </lineage>
</organism>
<dbReference type="OrthoDB" id="4087050at2759"/>
<feature type="chain" id="PRO_5035315005" description="GPI-anchored protein 46" evidence="3">
    <location>
        <begin position="24"/>
        <end position="318"/>
    </location>
</feature>
<dbReference type="Proteomes" id="UP000694255">
    <property type="component" value="Unassembled WGS sequence"/>
</dbReference>
<dbReference type="GeneID" id="73468142"/>